<evidence type="ECO:0000313" key="2">
    <source>
        <dbReference type="Proteomes" id="UP000032049"/>
    </source>
</evidence>
<name>A0A0D0FXJ7_9SPHI</name>
<comment type="caution">
    <text evidence="1">The sequence shown here is derived from an EMBL/GenBank/DDBJ whole genome shotgun (WGS) entry which is preliminary data.</text>
</comment>
<keyword evidence="2" id="KW-1185">Reference proteome</keyword>
<organism evidence="1 2">
    <name type="scientific">Pedobacter lusitanus</name>
    <dbReference type="NCBI Taxonomy" id="1503925"/>
    <lineage>
        <taxon>Bacteria</taxon>
        <taxon>Pseudomonadati</taxon>
        <taxon>Bacteroidota</taxon>
        <taxon>Sphingobacteriia</taxon>
        <taxon>Sphingobacteriales</taxon>
        <taxon>Sphingobacteriaceae</taxon>
        <taxon>Pedobacter</taxon>
    </lineage>
</organism>
<sequence length="129" mass="14891">MKSENFKKWEPINNIPSELFLDSITDDHNGLAIALRGEDSDDMIFIQFGLFVLSYQSTTETCILKNLDDHLVLKSAWPLFICDDSNYIDWLVKQSYKIIENEPKSHYVIKHADGIIDIVSTKAPDVKWQ</sequence>
<gene>
    <name evidence="1" type="ORF">TH53_10335</name>
</gene>
<reference evidence="1 2" key="1">
    <citation type="submission" date="2015-01" db="EMBL/GenBank/DDBJ databases">
        <title>Draft genome sequence of Pedobacter sp. NL19 isolated from sludge of an effluent treatment pond in an abandoned uranium mine.</title>
        <authorList>
            <person name="Santos T."/>
            <person name="Caetano T."/>
            <person name="Covas C."/>
            <person name="Cruz A."/>
            <person name="Mendo S."/>
        </authorList>
    </citation>
    <scope>NUCLEOTIDE SEQUENCE [LARGE SCALE GENOMIC DNA]</scope>
    <source>
        <strain evidence="1 2">NL19</strain>
    </source>
</reference>
<dbReference type="STRING" id="1503925.TH53_10335"/>
<evidence type="ECO:0000313" key="1">
    <source>
        <dbReference type="EMBL" id="KIO77239.1"/>
    </source>
</evidence>
<dbReference type="OrthoDB" id="714183at2"/>
<dbReference type="Proteomes" id="UP000032049">
    <property type="component" value="Unassembled WGS sequence"/>
</dbReference>
<proteinExistence type="predicted"/>
<dbReference type="EMBL" id="JXRA01000041">
    <property type="protein sequence ID" value="KIO77239.1"/>
    <property type="molecule type" value="Genomic_DNA"/>
</dbReference>
<dbReference type="AlphaFoldDB" id="A0A0D0FXJ7"/>
<accession>A0A0D0FXJ7</accession>
<protein>
    <submittedName>
        <fullName evidence="1">Uncharacterized protein</fullName>
    </submittedName>
</protein>
<dbReference type="RefSeq" id="WP_041881464.1">
    <property type="nucleotide sequence ID" value="NZ_CP157278.1"/>
</dbReference>